<gene>
    <name evidence="2" type="ORF">HMPREF3206_00268</name>
</gene>
<reference evidence="3" key="1">
    <citation type="submission" date="2016-01" db="EMBL/GenBank/DDBJ databases">
        <authorList>
            <person name="Mitreva M."/>
            <person name="Pepin K.H."/>
            <person name="Mihindukulasuriya K.A."/>
            <person name="Fulton R."/>
            <person name="Fronick C."/>
            <person name="O'Laughlin M."/>
            <person name="Miner T."/>
            <person name="Herter B."/>
            <person name="Rosa B.A."/>
            <person name="Cordes M."/>
            <person name="Tomlinson C."/>
            <person name="Wollam A."/>
            <person name="Palsikar V.B."/>
            <person name="Mardis E.R."/>
            <person name="Wilson R.K."/>
        </authorList>
    </citation>
    <scope>NUCLEOTIDE SEQUENCE [LARGE SCALE GENOMIC DNA]</scope>
    <source>
        <strain evidence="3">CMW8396</strain>
    </source>
</reference>
<protein>
    <recommendedName>
        <fullName evidence="4">TIGR03545 family protein</fullName>
    </recommendedName>
</protein>
<feature type="transmembrane region" description="Helical" evidence="1">
    <location>
        <begin position="20"/>
        <end position="37"/>
    </location>
</feature>
<keyword evidence="1" id="KW-0472">Membrane</keyword>
<sequence length="423" mass="49792">MYDMKKSKQKIGGKGMRKFIMFLGIFLLVSIVGIFFGRNMILKYVLEDRLGQINQAYVKIGSVESNFFEKYISLRDVQVESHEKAGTDFIRIQQVKTYYDLDYNHKKVELFDTEVIGLEFITPKDEEDMRALREAKAVEVVSGQYPFAKVFQEESEKEEHQASFGVKSSDEYQKIKDAVQDMKNGGNGIHHNLNTIRENIEKLREKYVKPEPVEEPKSIISLDRILGKYLTLMYEDEIYDLLLRYREIVKEMEERVRRDVERRDDIWEIQMNRVSIFFDIYGINFNGEIKNFNSRLSKNYDNISFKLFGEKDDTIGMIKGELNLLKLELNATLDIPELNLIGVTEFRKYLSDGVASLQQDIQMDKYDVALQGVLTAKRMKLVENPLLEKIQDLEIRYQYNSRDRQLYLNSHFLKNKIDEMKNN</sequence>
<organism evidence="2 3">
    <name type="scientific">Fusobacterium equinum</name>
    <dbReference type="NCBI Taxonomy" id="134605"/>
    <lineage>
        <taxon>Bacteria</taxon>
        <taxon>Fusobacteriati</taxon>
        <taxon>Fusobacteriota</taxon>
        <taxon>Fusobacteriia</taxon>
        <taxon>Fusobacteriales</taxon>
        <taxon>Fusobacteriaceae</taxon>
        <taxon>Fusobacterium</taxon>
    </lineage>
</organism>
<keyword evidence="1" id="KW-0812">Transmembrane</keyword>
<proteinExistence type="predicted"/>
<comment type="caution">
    <text evidence="2">The sequence shown here is derived from an EMBL/GenBank/DDBJ whole genome shotgun (WGS) entry which is preliminary data.</text>
</comment>
<evidence type="ECO:0000313" key="3">
    <source>
        <dbReference type="Proteomes" id="UP000070617"/>
    </source>
</evidence>
<evidence type="ECO:0000256" key="1">
    <source>
        <dbReference type="SAM" id="Phobius"/>
    </source>
</evidence>
<dbReference type="EMBL" id="LRPX01000008">
    <property type="protein sequence ID" value="KXA16501.1"/>
    <property type="molecule type" value="Genomic_DNA"/>
</dbReference>
<dbReference type="STRING" id="134605.HMPREF3206_00268"/>
<evidence type="ECO:0000313" key="2">
    <source>
        <dbReference type="EMBL" id="KXA16501.1"/>
    </source>
</evidence>
<evidence type="ECO:0008006" key="4">
    <source>
        <dbReference type="Google" id="ProtNLM"/>
    </source>
</evidence>
<accession>A0A133NJQ9</accession>
<name>A0A133NJQ9_9FUSO</name>
<dbReference type="AlphaFoldDB" id="A0A133NJQ9"/>
<keyword evidence="1" id="KW-1133">Transmembrane helix</keyword>
<dbReference type="Proteomes" id="UP000070617">
    <property type="component" value="Unassembled WGS sequence"/>
</dbReference>
<keyword evidence="3" id="KW-1185">Reference proteome</keyword>
<dbReference type="PATRIC" id="fig|134605.3.peg.270"/>